<dbReference type="CDD" id="cd18809">
    <property type="entry name" value="SF1_C_RecD"/>
    <property type="match status" value="1"/>
</dbReference>
<dbReference type="PANTHER" id="PTHR47642:SF7">
    <property type="entry name" value="ATP-DEPENDENT DNA HELICASE PIF1"/>
    <property type="match status" value="1"/>
</dbReference>
<evidence type="ECO:0000313" key="5">
    <source>
        <dbReference type="EMBL" id="ETW04322.1"/>
    </source>
</evidence>
<keyword evidence="1" id="KW-0067">ATP-binding</keyword>
<dbReference type="SUPFAM" id="SSF52540">
    <property type="entry name" value="P-loop containing nucleoside triphosphate hydrolases"/>
    <property type="match status" value="2"/>
</dbReference>
<dbReference type="GeneID" id="20081676"/>
<comment type="similarity">
    <text evidence="1">Belongs to the helicase family.</text>
</comment>
<feature type="region of interest" description="Disordered" evidence="2">
    <location>
        <begin position="133"/>
        <end position="152"/>
    </location>
</feature>
<keyword evidence="1" id="KW-0233">DNA recombination</keyword>
<keyword evidence="1" id="KW-0234">DNA repair</keyword>
<dbReference type="Pfam" id="PF05970">
    <property type="entry name" value="PIF1"/>
    <property type="match status" value="1"/>
</dbReference>
<dbReference type="GO" id="GO:0000723">
    <property type="term" value="P:telomere maintenance"/>
    <property type="evidence" value="ECO:0007669"/>
    <property type="project" value="InterPro"/>
</dbReference>
<keyword evidence="1" id="KW-0227">DNA damage</keyword>
<evidence type="ECO:0000256" key="1">
    <source>
        <dbReference type="RuleBase" id="RU363044"/>
    </source>
</evidence>
<dbReference type="VEuPathDB" id="FungiDB:H310_04626"/>
<dbReference type="CDD" id="cd18037">
    <property type="entry name" value="DEXSc_Pif1_like"/>
    <property type="match status" value="1"/>
</dbReference>
<dbReference type="EC" id="5.6.2.3" evidence="1"/>
<reference evidence="5" key="1">
    <citation type="submission" date="2013-12" db="EMBL/GenBank/DDBJ databases">
        <title>The Genome Sequence of Aphanomyces invadans NJM9701.</title>
        <authorList>
            <consortium name="The Broad Institute Genomics Platform"/>
            <person name="Russ C."/>
            <person name="Tyler B."/>
            <person name="van West P."/>
            <person name="Dieguez-Uribeondo J."/>
            <person name="Young S.K."/>
            <person name="Zeng Q."/>
            <person name="Gargeya S."/>
            <person name="Fitzgerald M."/>
            <person name="Abouelleil A."/>
            <person name="Alvarado L."/>
            <person name="Chapman S.B."/>
            <person name="Gainer-Dewar J."/>
            <person name="Goldberg J."/>
            <person name="Griggs A."/>
            <person name="Gujja S."/>
            <person name="Hansen M."/>
            <person name="Howarth C."/>
            <person name="Imamovic A."/>
            <person name="Ireland A."/>
            <person name="Larimer J."/>
            <person name="McCowan C."/>
            <person name="Murphy C."/>
            <person name="Pearson M."/>
            <person name="Poon T.W."/>
            <person name="Priest M."/>
            <person name="Roberts A."/>
            <person name="Saif S."/>
            <person name="Shea T."/>
            <person name="Sykes S."/>
            <person name="Wortman J."/>
            <person name="Nusbaum C."/>
            <person name="Birren B."/>
        </authorList>
    </citation>
    <scope>NUCLEOTIDE SEQUENCE [LARGE SCALE GENOMIC DNA]</scope>
    <source>
        <strain evidence="5">NJM9701</strain>
    </source>
</reference>
<protein>
    <recommendedName>
        <fullName evidence="1">ATP-dependent DNA helicase</fullName>
        <ecNumber evidence="1">5.6.2.3</ecNumber>
    </recommendedName>
</protein>
<keyword evidence="1" id="KW-0378">Hydrolase</keyword>
<dbReference type="EMBL" id="KI913958">
    <property type="protein sequence ID" value="ETW04322.1"/>
    <property type="molecule type" value="Genomic_DNA"/>
</dbReference>
<evidence type="ECO:0000256" key="2">
    <source>
        <dbReference type="SAM" id="MobiDB-lite"/>
    </source>
</evidence>
<dbReference type="InterPro" id="IPR010285">
    <property type="entry name" value="DNA_helicase_pif1-like_DEAD"/>
</dbReference>
<feature type="domain" description="DNA helicase Pif1-like 2B" evidence="4">
    <location>
        <begin position="455"/>
        <end position="493"/>
    </location>
</feature>
<gene>
    <name evidence="5" type="ORF">H310_04626</name>
</gene>
<accession>A0A024UEL8</accession>
<dbReference type="eggNOG" id="KOG0987">
    <property type="taxonomic scope" value="Eukaryota"/>
</dbReference>
<dbReference type="OrthoDB" id="192530at2759"/>
<dbReference type="GO" id="GO:0016887">
    <property type="term" value="F:ATP hydrolysis activity"/>
    <property type="evidence" value="ECO:0007669"/>
    <property type="project" value="RHEA"/>
</dbReference>
<dbReference type="AlphaFoldDB" id="A0A024UEL8"/>
<keyword evidence="1" id="KW-0547">Nucleotide-binding</keyword>
<comment type="catalytic activity">
    <reaction evidence="1">
        <text>ATP + H2O = ADP + phosphate + H(+)</text>
        <dbReference type="Rhea" id="RHEA:13065"/>
        <dbReference type="ChEBI" id="CHEBI:15377"/>
        <dbReference type="ChEBI" id="CHEBI:15378"/>
        <dbReference type="ChEBI" id="CHEBI:30616"/>
        <dbReference type="ChEBI" id="CHEBI:43474"/>
        <dbReference type="ChEBI" id="CHEBI:456216"/>
        <dbReference type="EC" id="5.6.2.3"/>
    </reaction>
</comment>
<name>A0A024UEL8_9STRA</name>
<dbReference type="InterPro" id="IPR027417">
    <property type="entry name" value="P-loop_NTPase"/>
</dbReference>
<keyword evidence="1" id="KW-0347">Helicase</keyword>
<evidence type="ECO:0000259" key="4">
    <source>
        <dbReference type="Pfam" id="PF21530"/>
    </source>
</evidence>
<dbReference type="InterPro" id="IPR049163">
    <property type="entry name" value="Pif1-like_2B_dom"/>
</dbReference>
<dbReference type="GO" id="GO:0006310">
    <property type="term" value="P:DNA recombination"/>
    <property type="evidence" value="ECO:0007669"/>
    <property type="project" value="UniProtKB-KW"/>
</dbReference>
<dbReference type="GO" id="GO:0006281">
    <property type="term" value="P:DNA repair"/>
    <property type="evidence" value="ECO:0007669"/>
    <property type="project" value="UniProtKB-KW"/>
</dbReference>
<dbReference type="STRING" id="157072.A0A024UEL8"/>
<sequence length="602" mass="67159">MSEGIRCDVEIQVALTATGQNSRTKLIRNARLCQRKGGLQLFGEHYKTAIRTHGVELYFSHVLRGKLTFIWRETLRYTQYNCHNGAPNEMLQLKEFALTQGAIAKSPLPILPTASSVTRPPLQDRTNVATTLVPVSPPSKRRQRTSPAKARQHASQYLTAIPKRNRVLTPQQAQVVAAIQRNENVFFTGRAGTGKSFLLGHIQRVVPPTGLYLTATTGIAAFHIHGMTLHHFAGLTAMDKLHVPTMLATIQRNKDALFRWTHARTLVVDEISMLDGRMFEALEAIARQLRQSTRFFGGIQLIVSGDFYQLPPVAQDRQPRFCFEVAAWQRGMTISICLDQVFRQRDADFVDILNAIRVGTHTSAMLAKLNQRMGLPTADAIHIFSHNEDVFAMNEARLTALQGKAHEYAAIDTGDRELLKGSPISARIQLKSTVPPRVIECDGYDQRYPVNCMIECLCLRRLWMVEGVIVMLTKSLSVVNGLVNGARGTVLGFTRDTHMPIVRFDHGISQPMVPETFPIMANHTVVAVRQQLPLTLAYAISIHKSQGLTFDRAVLHLGKVFEYGQAYVALSRLSSLRGLTLATPVTHSTIRVHPRVRDGMTS</sequence>
<dbReference type="InterPro" id="IPR051055">
    <property type="entry name" value="PIF1_helicase"/>
</dbReference>
<dbReference type="GO" id="GO:0043139">
    <property type="term" value="F:5'-3' DNA helicase activity"/>
    <property type="evidence" value="ECO:0007669"/>
    <property type="project" value="UniProtKB-EC"/>
</dbReference>
<proteinExistence type="inferred from homology"/>
<evidence type="ECO:0000259" key="3">
    <source>
        <dbReference type="Pfam" id="PF05970"/>
    </source>
</evidence>
<dbReference type="Pfam" id="PF21530">
    <property type="entry name" value="Pif1_2B_dom"/>
    <property type="match status" value="1"/>
</dbReference>
<dbReference type="RefSeq" id="XP_008867278.1">
    <property type="nucleotide sequence ID" value="XM_008869056.1"/>
</dbReference>
<dbReference type="PANTHER" id="PTHR47642">
    <property type="entry name" value="ATP-DEPENDENT DNA HELICASE"/>
    <property type="match status" value="1"/>
</dbReference>
<comment type="cofactor">
    <cofactor evidence="1">
        <name>Mg(2+)</name>
        <dbReference type="ChEBI" id="CHEBI:18420"/>
    </cofactor>
</comment>
<dbReference type="Gene3D" id="3.40.50.300">
    <property type="entry name" value="P-loop containing nucleotide triphosphate hydrolases"/>
    <property type="match status" value="2"/>
</dbReference>
<organism evidence="5">
    <name type="scientific">Aphanomyces invadans</name>
    <dbReference type="NCBI Taxonomy" id="157072"/>
    <lineage>
        <taxon>Eukaryota</taxon>
        <taxon>Sar</taxon>
        <taxon>Stramenopiles</taxon>
        <taxon>Oomycota</taxon>
        <taxon>Saprolegniomycetes</taxon>
        <taxon>Saprolegniales</taxon>
        <taxon>Verrucalvaceae</taxon>
        <taxon>Aphanomyces</taxon>
    </lineage>
</organism>
<dbReference type="GO" id="GO:0005524">
    <property type="term" value="F:ATP binding"/>
    <property type="evidence" value="ECO:0007669"/>
    <property type="project" value="UniProtKB-KW"/>
</dbReference>
<feature type="domain" description="DNA helicase Pif1-like DEAD-box helicase" evidence="3">
    <location>
        <begin position="168"/>
        <end position="361"/>
    </location>
</feature>